<protein>
    <recommendedName>
        <fullName evidence="13">N-glycosylase/DNA lyase</fullName>
        <ecNumber evidence="3">4.2.99.18</ecNumber>
    </recommendedName>
</protein>
<dbReference type="PANTHER" id="PTHR10242:SF2">
    <property type="entry name" value="N-GLYCOSYLASE_DNA LYASE"/>
    <property type="match status" value="1"/>
</dbReference>
<evidence type="ECO:0000256" key="11">
    <source>
        <dbReference type="ARBA" id="ARBA00025652"/>
    </source>
</evidence>
<dbReference type="Pfam" id="PF00730">
    <property type="entry name" value="HhH-GPD"/>
    <property type="match status" value="1"/>
</dbReference>
<evidence type="ECO:0000256" key="5">
    <source>
        <dbReference type="ARBA" id="ARBA00022801"/>
    </source>
</evidence>
<evidence type="ECO:0000256" key="7">
    <source>
        <dbReference type="ARBA" id="ARBA00023239"/>
    </source>
</evidence>
<comment type="function">
    <text evidence="11">DNA repair enzyme that incises DNA at 8-oxoG residues. Excises 7,8-dihydro-8-oxoguanine and 2,6-diamino-4-hydroxy-5-N-methylformamidopyrimidine (FAPY) from damaged DNA. Has a beta-lyase activity that nicks DNA 3' to the lesion.</text>
</comment>
<reference evidence="16 17" key="1">
    <citation type="submission" date="2019-09" db="EMBL/GenBank/DDBJ databases">
        <title>Draft genome of the ectomycorrhizal ascomycete Sphaerosporella brunnea.</title>
        <authorList>
            <consortium name="DOE Joint Genome Institute"/>
            <person name="Benucci G.M."/>
            <person name="Marozzi G."/>
            <person name="Antonielli L."/>
            <person name="Sanchez S."/>
            <person name="Marco P."/>
            <person name="Wang X."/>
            <person name="Falini L.B."/>
            <person name="Barry K."/>
            <person name="Haridas S."/>
            <person name="Lipzen A."/>
            <person name="Labutti K."/>
            <person name="Grigoriev I.V."/>
            <person name="Murat C."/>
            <person name="Martin F."/>
            <person name="Albertini E."/>
            <person name="Donnini D."/>
            <person name="Bonito G."/>
        </authorList>
    </citation>
    <scope>NUCLEOTIDE SEQUENCE [LARGE SCALE GENOMIC DNA]</scope>
    <source>
        <strain evidence="16 17">Sb_GMNB300</strain>
    </source>
</reference>
<name>A0A5J5EEK0_9PEZI</name>
<keyword evidence="17" id="KW-1185">Reference proteome</keyword>
<sequence length="393" mass="43973">MCSLNDRDRDATTMAPVQAAIKSEWRKLPVPLGELCISTVLRCGQSFRWKLSGPDEWSCALKGRILSLRQDSSALHYRSIFPSHVSAGEDDTAELLRDYFNLSIDLTGLYATWSSRDANFSKKAPAFAGVRILRQDPWENVVSFICSSNNNIARISQMVANLCLTWGPRLGELEGTVYHDFPQPQALVASGVEQKLRGLGFGYRAKYIAAAAKMVVEDRPEGWLMGLREVGYREAHEALLQLPGVGPKVADCVCLMSLDKTGAVPVDTHVLQIAQRDYGFGKTKNKTLTKATYDAIGEHFRKLWGDEAGWAHSVLFTADLRAFSERLVVKTEETTETETVSTKKKRVRKEANGEGPEVVEEKKNKVKKVKVEVDLDRLEVATTLAERVKRRRR</sequence>
<feature type="region of interest" description="Disordered" evidence="14">
    <location>
        <begin position="334"/>
        <end position="361"/>
    </location>
</feature>
<evidence type="ECO:0000256" key="4">
    <source>
        <dbReference type="ARBA" id="ARBA00022763"/>
    </source>
</evidence>
<keyword evidence="6" id="KW-0234">DNA repair</keyword>
<dbReference type="InterPro" id="IPR011257">
    <property type="entry name" value="DNA_glycosylase"/>
</dbReference>
<dbReference type="InterPro" id="IPR023170">
    <property type="entry name" value="HhH_base_excis_C"/>
</dbReference>
<evidence type="ECO:0000313" key="17">
    <source>
        <dbReference type="Proteomes" id="UP000326924"/>
    </source>
</evidence>
<dbReference type="GO" id="GO:0006285">
    <property type="term" value="P:base-excision repair, AP site formation"/>
    <property type="evidence" value="ECO:0007669"/>
    <property type="project" value="TreeGrafter"/>
</dbReference>
<evidence type="ECO:0000256" key="13">
    <source>
        <dbReference type="ARBA" id="ARBA00073127"/>
    </source>
</evidence>
<dbReference type="SUPFAM" id="SSF55945">
    <property type="entry name" value="TATA-box binding protein-like"/>
    <property type="match status" value="1"/>
</dbReference>
<dbReference type="InterPro" id="IPR003265">
    <property type="entry name" value="HhH-GPD_domain"/>
</dbReference>
<evidence type="ECO:0000256" key="3">
    <source>
        <dbReference type="ARBA" id="ARBA00012720"/>
    </source>
</evidence>
<dbReference type="SMART" id="SM00478">
    <property type="entry name" value="ENDO3c"/>
    <property type="match status" value="1"/>
</dbReference>
<comment type="subcellular location">
    <subcellularLocation>
        <location evidence="1">Nucleus</location>
    </subcellularLocation>
</comment>
<keyword evidence="8" id="KW-0539">Nucleus</keyword>
<keyword evidence="10" id="KW-0326">Glycosidase</keyword>
<evidence type="ECO:0000313" key="16">
    <source>
        <dbReference type="EMBL" id="KAA8893467.1"/>
    </source>
</evidence>
<comment type="catalytic activity">
    <reaction evidence="12">
        <text>2'-deoxyribonucleotide-(2'-deoxyribose 5'-phosphate)-2'-deoxyribonucleotide-DNA = a 3'-end 2'-deoxyribonucleotide-(2,3-dehydro-2,3-deoxyribose 5'-phosphate)-DNA + a 5'-end 5'-phospho-2'-deoxyribonucleoside-DNA + H(+)</text>
        <dbReference type="Rhea" id="RHEA:66592"/>
        <dbReference type="Rhea" id="RHEA-COMP:13180"/>
        <dbReference type="Rhea" id="RHEA-COMP:16897"/>
        <dbReference type="Rhea" id="RHEA-COMP:17067"/>
        <dbReference type="ChEBI" id="CHEBI:15378"/>
        <dbReference type="ChEBI" id="CHEBI:136412"/>
        <dbReference type="ChEBI" id="CHEBI:157695"/>
        <dbReference type="ChEBI" id="CHEBI:167181"/>
        <dbReference type="EC" id="4.2.99.18"/>
    </reaction>
</comment>
<evidence type="ECO:0000256" key="1">
    <source>
        <dbReference type="ARBA" id="ARBA00004123"/>
    </source>
</evidence>
<comment type="similarity">
    <text evidence="2">Belongs to the type-1 OGG1 family.</text>
</comment>
<dbReference type="Proteomes" id="UP000326924">
    <property type="component" value="Unassembled WGS sequence"/>
</dbReference>
<evidence type="ECO:0000256" key="14">
    <source>
        <dbReference type="SAM" id="MobiDB-lite"/>
    </source>
</evidence>
<evidence type="ECO:0000256" key="12">
    <source>
        <dbReference type="ARBA" id="ARBA00044632"/>
    </source>
</evidence>
<dbReference type="InterPro" id="IPR012904">
    <property type="entry name" value="OGG_N"/>
</dbReference>
<organism evidence="16 17">
    <name type="scientific">Sphaerosporella brunnea</name>
    <dbReference type="NCBI Taxonomy" id="1250544"/>
    <lineage>
        <taxon>Eukaryota</taxon>
        <taxon>Fungi</taxon>
        <taxon>Dikarya</taxon>
        <taxon>Ascomycota</taxon>
        <taxon>Pezizomycotina</taxon>
        <taxon>Pezizomycetes</taxon>
        <taxon>Pezizales</taxon>
        <taxon>Pyronemataceae</taxon>
        <taxon>Sphaerosporella</taxon>
    </lineage>
</organism>
<dbReference type="InterPro" id="IPR052054">
    <property type="entry name" value="Oxidative_DNA_repair_enzyme"/>
</dbReference>
<dbReference type="Pfam" id="PF07934">
    <property type="entry name" value="OGG_N"/>
    <property type="match status" value="1"/>
</dbReference>
<evidence type="ECO:0000259" key="15">
    <source>
        <dbReference type="SMART" id="SM00478"/>
    </source>
</evidence>
<dbReference type="Gene3D" id="3.30.310.40">
    <property type="match status" value="1"/>
</dbReference>
<dbReference type="InParanoid" id="A0A5J5EEK0"/>
<dbReference type="OrthoDB" id="238681at2759"/>
<gene>
    <name evidence="16" type="ORF">FN846DRAFT_978736</name>
</gene>
<dbReference type="FunFam" id="1.10.340.30:FF:000006">
    <property type="entry name" value="N-glycosylase/DNA lyase isoform X2"/>
    <property type="match status" value="1"/>
</dbReference>
<keyword evidence="4" id="KW-0227">DNA damage</keyword>
<dbReference type="GO" id="GO:0034039">
    <property type="term" value="F:8-oxo-7,8-dihydroguanine DNA N-glycosylase activity"/>
    <property type="evidence" value="ECO:0007669"/>
    <property type="project" value="TreeGrafter"/>
</dbReference>
<dbReference type="SUPFAM" id="SSF48150">
    <property type="entry name" value="DNA-glycosylase"/>
    <property type="match status" value="1"/>
</dbReference>
<dbReference type="PANTHER" id="PTHR10242">
    <property type="entry name" value="8-OXOGUANINE DNA GLYCOSYLASE"/>
    <property type="match status" value="1"/>
</dbReference>
<dbReference type="GO" id="GO:0003684">
    <property type="term" value="F:damaged DNA binding"/>
    <property type="evidence" value="ECO:0007669"/>
    <property type="project" value="InterPro"/>
</dbReference>
<feature type="domain" description="HhH-GPD" evidence="15">
    <location>
        <begin position="146"/>
        <end position="320"/>
    </location>
</feature>
<dbReference type="CDD" id="cd00056">
    <property type="entry name" value="ENDO3c"/>
    <property type="match status" value="1"/>
</dbReference>
<keyword evidence="9" id="KW-0511">Multifunctional enzyme</keyword>
<dbReference type="Gene3D" id="1.10.1670.10">
    <property type="entry name" value="Helix-hairpin-Helix base-excision DNA repair enzymes (C-terminal)"/>
    <property type="match status" value="1"/>
</dbReference>
<dbReference type="GO" id="GO:0006289">
    <property type="term" value="P:nucleotide-excision repair"/>
    <property type="evidence" value="ECO:0007669"/>
    <property type="project" value="InterPro"/>
</dbReference>
<dbReference type="AlphaFoldDB" id="A0A5J5EEK0"/>
<evidence type="ECO:0000256" key="2">
    <source>
        <dbReference type="ARBA" id="ARBA00010679"/>
    </source>
</evidence>
<dbReference type="GO" id="GO:0005634">
    <property type="term" value="C:nucleus"/>
    <property type="evidence" value="ECO:0007669"/>
    <property type="project" value="UniProtKB-SubCell"/>
</dbReference>
<dbReference type="Gene3D" id="1.10.340.30">
    <property type="entry name" value="Hypothetical protein, domain 2"/>
    <property type="match status" value="1"/>
</dbReference>
<proteinExistence type="inferred from homology"/>
<evidence type="ECO:0000256" key="9">
    <source>
        <dbReference type="ARBA" id="ARBA00023268"/>
    </source>
</evidence>
<evidence type="ECO:0000256" key="10">
    <source>
        <dbReference type="ARBA" id="ARBA00023295"/>
    </source>
</evidence>
<dbReference type="GO" id="GO:0140078">
    <property type="term" value="F:class I DNA-(apurinic or apyrimidinic site) endonuclease activity"/>
    <property type="evidence" value="ECO:0007669"/>
    <property type="project" value="UniProtKB-EC"/>
</dbReference>
<evidence type="ECO:0000256" key="8">
    <source>
        <dbReference type="ARBA" id="ARBA00023242"/>
    </source>
</evidence>
<keyword evidence="7" id="KW-0456">Lyase</keyword>
<dbReference type="EMBL" id="VXIS01000436">
    <property type="protein sequence ID" value="KAA8893467.1"/>
    <property type="molecule type" value="Genomic_DNA"/>
</dbReference>
<keyword evidence="5" id="KW-0378">Hydrolase</keyword>
<dbReference type="FunFam" id="1.10.1670.10:FF:000005">
    <property type="entry name" value="N-glycosylase/DNA lyase OGG1"/>
    <property type="match status" value="1"/>
</dbReference>
<accession>A0A5J5EEK0</accession>
<dbReference type="FunCoup" id="A0A5J5EEK0">
    <property type="interactions" value="626"/>
</dbReference>
<evidence type="ECO:0000256" key="6">
    <source>
        <dbReference type="ARBA" id="ARBA00023204"/>
    </source>
</evidence>
<comment type="caution">
    <text evidence="16">The sequence shown here is derived from an EMBL/GenBank/DDBJ whole genome shotgun (WGS) entry which is preliminary data.</text>
</comment>
<dbReference type="EC" id="4.2.99.18" evidence="3"/>